<name>A0A414Q280_FUSMR</name>
<evidence type="ECO:0000256" key="6">
    <source>
        <dbReference type="ARBA" id="ARBA00023125"/>
    </source>
</evidence>
<evidence type="ECO:0000256" key="3">
    <source>
        <dbReference type="ARBA" id="ARBA00022679"/>
    </source>
</evidence>
<evidence type="ECO:0000313" key="11">
    <source>
        <dbReference type="Proteomes" id="UP000284676"/>
    </source>
</evidence>
<dbReference type="GO" id="GO:0009307">
    <property type="term" value="P:DNA restriction-modification system"/>
    <property type="evidence" value="ECO:0007669"/>
    <property type="project" value="UniProtKB-KW"/>
</dbReference>
<evidence type="ECO:0000259" key="9">
    <source>
        <dbReference type="Pfam" id="PF12950"/>
    </source>
</evidence>
<dbReference type="RefSeq" id="WP_005884753.1">
    <property type="nucleotide sequence ID" value="NZ_CABMMQ010000001.1"/>
</dbReference>
<evidence type="ECO:0000256" key="5">
    <source>
        <dbReference type="ARBA" id="ARBA00022747"/>
    </source>
</evidence>
<dbReference type="SUPFAM" id="SSF53335">
    <property type="entry name" value="S-adenosyl-L-methionine-dependent methyltransferases"/>
    <property type="match status" value="1"/>
</dbReference>
<feature type="domain" description="TaqI-like C-terminal specificity" evidence="9">
    <location>
        <begin position="360"/>
        <end position="467"/>
    </location>
</feature>
<dbReference type="CDD" id="cd02440">
    <property type="entry name" value="AdoMet_MTases"/>
    <property type="match status" value="1"/>
</dbReference>
<dbReference type="EMBL" id="QRHL01000001">
    <property type="protein sequence ID" value="RHF74905.1"/>
    <property type="molecule type" value="Genomic_DNA"/>
</dbReference>
<dbReference type="EC" id="2.1.1.72" evidence="1"/>
<dbReference type="GO" id="GO:0003677">
    <property type="term" value="F:DNA binding"/>
    <property type="evidence" value="ECO:0007669"/>
    <property type="project" value="UniProtKB-KW"/>
</dbReference>
<dbReference type="Gene3D" id="3.40.50.150">
    <property type="entry name" value="Vaccinia Virus protein VP39"/>
    <property type="match status" value="1"/>
</dbReference>
<dbReference type="GO" id="GO:0032259">
    <property type="term" value="P:methylation"/>
    <property type="evidence" value="ECO:0007669"/>
    <property type="project" value="UniProtKB-KW"/>
</dbReference>
<reference evidence="10 11" key="1">
    <citation type="submission" date="2018-08" db="EMBL/GenBank/DDBJ databases">
        <title>A genome reference for cultivated species of the human gut microbiota.</title>
        <authorList>
            <person name="Zou Y."/>
            <person name="Xue W."/>
            <person name="Luo G."/>
        </authorList>
    </citation>
    <scope>NUCLEOTIDE SEQUENCE [LARGE SCALE GENOMIC DNA]</scope>
    <source>
        <strain evidence="10 11">AM25-1</strain>
    </source>
</reference>
<evidence type="ECO:0000256" key="2">
    <source>
        <dbReference type="ARBA" id="ARBA00022603"/>
    </source>
</evidence>
<evidence type="ECO:0000256" key="1">
    <source>
        <dbReference type="ARBA" id="ARBA00011900"/>
    </source>
</evidence>
<dbReference type="Pfam" id="PF07669">
    <property type="entry name" value="Eco57I"/>
    <property type="match status" value="1"/>
</dbReference>
<dbReference type="AlphaFoldDB" id="A0A414Q280"/>
<dbReference type="InterPro" id="IPR011639">
    <property type="entry name" value="MethylTrfase_TaqI-like_dom"/>
</dbReference>
<dbReference type="InterPro" id="IPR029063">
    <property type="entry name" value="SAM-dependent_MTases_sf"/>
</dbReference>
<dbReference type="InterPro" id="IPR025931">
    <property type="entry name" value="TaqI_C"/>
</dbReference>
<feature type="domain" description="Type II methyltransferase M.TaqI-like" evidence="8">
    <location>
        <begin position="111"/>
        <end position="217"/>
    </location>
</feature>
<gene>
    <name evidence="10" type="ORF">DW663_00510</name>
</gene>
<sequence length="508" mass="60808">MKEKKYNYQVYTPNKIAEKINLIALEKYFEGEITYEKLMSVRALDLSCGNGNLLLPFLESLILLSKDISGKYFYNPLWIKGCDINEEAVNLTKRKGEELLKKYSLKGSIDIENIDGLMLEGKKYNIVLGNPPYLGEKNNREVFQKIKNTSFGMKYYEGKMDYFYFFVEKAVELLEERGILVYLTTNYWLKADSAKKLRNTLKENGSFSKIIFYDNSLFSKAKGQHNIIFTWEKLENIDINIEIELPEEKFNLKNSELYDENFKIVLADRESREYNKRVKEIANYRLKDLVNINQGIVSGYDKAFVFDEYQEKFKDYLKPFYKNKDIGKYNNEKNSFWILYLDKETPLNKELEKYLKKYYSELSARREVKIGRIEWWQLQWARDRQIFSKPKILVRQRCKTNQFSYDEGEFYGSADIYFVTTKSEEIDIFYILGYMNSSTFLQWFKYNGKTKGKNYEFYSTPLKETPIYYPNNKEEIEYIRKLVKNQIKNYDDSVQKEIDRYFEEIFSK</sequence>
<accession>A0A414Q280</accession>
<organism evidence="10 11">
    <name type="scientific">Fusobacterium mortiferum</name>
    <dbReference type="NCBI Taxonomy" id="850"/>
    <lineage>
        <taxon>Bacteria</taxon>
        <taxon>Fusobacteriati</taxon>
        <taxon>Fusobacteriota</taxon>
        <taxon>Fusobacteriia</taxon>
        <taxon>Fusobacteriales</taxon>
        <taxon>Fusobacteriaceae</taxon>
        <taxon>Fusobacterium</taxon>
    </lineage>
</organism>
<dbReference type="GeneID" id="62763448"/>
<dbReference type="PANTHER" id="PTHR33841">
    <property type="entry name" value="DNA METHYLTRANSFERASE YEEA-RELATED"/>
    <property type="match status" value="1"/>
</dbReference>
<dbReference type="GO" id="GO:0009007">
    <property type="term" value="F:site-specific DNA-methyltransferase (adenine-specific) activity"/>
    <property type="evidence" value="ECO:0007669"/>
    <property type="project" value="UniProtKB-EC"/>
</dbReference>
<evidence type="ECO:0000256" key="4">
    <source>
        <dbReference type="ARBA" id="ARBA00022691"/>
    </source>
</evidence>
<dbReference type="Proteomes" id="UP000284676">
    <property type="component" value="Unassembled WGS sequence"/>
</dbReference>
<dbReference type="PRINTS" id="PR00507">
    <property type="entry name" value="N12N6MTFRASE"/>
</dbReference>
<dbReference type="InterPro" id="IPR050953">
    <property type="entry name" value="N4_N6_ade-DNA_methylase"/>
</dbReference>
<keyword evidence="2" id="KW-0489">Methyltransferase</keyword>
<proteinExistence type="predicted"/>
<evidence type="ECO:0000313" key="10">
    <source>
        <dbReference type="EMBL" id="RHF74905.1"/>
    </source>
</evidence>
<dbReference type="InterPro" id="IPR002052">
    <property type="entry name" value="DNA_methylase_N6_adenine_CS"/>
</dbReference>
<dbReference type="PROSITE" id="PS00092">
    <property type="entry name" value="N6_MTASE"/>
    <property type="match status" value="1"/>
</dbReference>
<keyword evidence="5" id="KW-0680">Restriction system</keyword>
<keyword evidence="3" id="KW-0808">Transferase</keyword>
<keyword evidence="6" id="KW-0238">DNA-binding</keyword>
<comment type="caution">
    <text evidence="10">The sequence shown here is derived from an EMBL/GenBank/DDBJ whole genome shotgun (WGS) entry which is preliminary data.</text>
</comment>
<evidence type="ECO:0000256" key="7">
    <source>
        <dbReference type="ARBA" id="ARBA00047942"/>
    </source>
</evidence>
<comment type="catalytic activity">
    <reaction evidence="7">
        <text>a 2'-deoxyadenosine in DNA + S-adenosyl-L-methionine = an N(6)-methyl-2'-deoxyadenosine in DNA + S-adenosyl-L-homocysteine + H(+)</text>
        <dbReference type="Rhea" id="RHEA:15197"/>
        <dbReference type="Rhea" id="RHEA-COMP:12418"/>
        <dbReference type="Rhea" id="RHEA-COMP:12419"/>
        <dbReference type="ChEBI" id="CHEBI:15378"/>
        <dbReference type="ChEBI" id="CHEBI:57856"/>
        <dbReference type="ChEBI" id="CHEBI:59789"/>
        <dbReference type="ChEBI" id="CHEBI:90615"/>
        <dbReference type="ChEBI" id="CHEBI:90616"/>
        <dbReference type="EC" id="2.1.1.72"/>
    </reaction>
</comment>
<dbReference type="PANTHER" id="PTHR33841:SF6">
    <property type="entry name" value="TYPE II METHYLTRANSFERASE M.HINDII"/>
    <property type="match status" value="1"/>
</dbReference>
<dbReference type="Pfam" id="PF12950">
    <property type="entry name" value="TaqI_C"/>
    <property type="match status" value="1"/>
</dbReference>
<protein>
    <recommendedName>
        <fullName evidence="1">site-specific DNA-methyltransferase (adenine-specific)</fullName>
        <ecNumber evidence="1">2.1.1.72</ecNumber>
    </recommendedName>
</protein>
<evidence type="ECO:0000259" key="8">
    <source>
        <dbReference type="Pfam" id="PF07669"/>
    </source>
</evidence>
<keyword evidence="4" id="KW-0949">S-adenosyl-L-methionine</keyword>